<reference evidence="1 2" key="1">
    <citation type="journal article" date="2014" name="Antonie Van Leeuwenhoek">
        <title>Oenococcus alcoholitolerans sp. nov., a lactic acid bacteria isolated from cachaca and ethanol fermentation processes.</title>
        <authorList>
            <person name="Badotti F."/>
            <person name="Moreira A.P."/>
            <person name="Tonon L.A."/>
            <person name="de Lucena B.T."/>
            <person name="Gomes Fde C."/>
            <person name="Kruger R."/>
            <person name="Thompson C.C."/>
            <person name="de Morais M.A.Jr."/>
            <person name="Rosa C.A."/>
            <person name="Thompson F.L."/>
        </authorList>
    </citation>
    <scope>NUCLEOTIDE SEQUENCE [LARGE SCALE GENOMIC DNA]</scope>
    <source>
        <strain evidence="1 2">UFRJ-M7.2.18</strain>
    </source>
</reference>
<accession>A0ABR4XQI8</accession>
<gene>
    <name evidence="1" type="ORF">Q757_05960</name>
</gene>
<sequence length="144" mass="17123">MIGYYYKNDPQFRSAKEDLSDRSLSLYSESSFLKHENSITLFLKREGKLIMQLDATLYQDGSLLLDLSGEKRPIELFFEDLSGSFLFIDESWRNFFEKIHRRFLKKDLNDKETFALQDENKRFDMTFEADRSGDAFQIIFQVIE</sequence>
<dbReference type="EMBL" id="AXCV01000269">
    <property type="protein sequence ID" value="KGO31640.1"/>
    <property type="molecule type" value="Genomic_DNA"/>
</dbReference>
<protein>
    <submittedName>
        <fullName evidence="1">Uncharacterized protein</fullName>
    </submittedName>
</protein>
<comment type="caution">
    <text evidence="1">The sequence shown here is derived from an EMBL/GenBank/DDBJ whole genome shotgun (WGS) entry which is preliminary data.</text>
</comment>
<organism evidence="1 2">
    <name type="scientific">Oenococcus alcoholitolerans</name>
    <dbReference type="NCBI Taxonomy" id="931074"/>
    <lineage>
        <taxon>Bacteria</taxon>
        <taxon>Bacillati</taxon>
        <taxon>Bacillota</taxon>
        <taxon>Bacilli</taxon>
        <taxon>Lactobacillales</taxon>
        <taxon>Lactobacillaceae</taxon>
        <taxon>Oenococcus</taxon>
    </lineage>
</organism>
<proteinExistence type="predicted"/>
<name>A0ABR4XQI8_9LACO</name>
<evidence type="ECO:0000313" key="2">
    <source>
        <dbReference type="Proteomes" id="UP000030023"/>
    </source>
</evidence>
<dbReference type="Proteomes" id="UP000030023">
    <property type="component" value="Unassembled WGS sequence"/>
</dbReference>
<evidence type="ECO:0000313" key="1">
    <source>
        <dbReference type="EMBL" id="KGO31640.1"/>
    </source>
</evidence>
<keyword evidence="2" id="KW-1185">Reference proteome</keyword>